<keyword evidence="1" id="KW-0732">Signal</keyword>
<sequence length="471" mass="50015">MTHNYFKKTGIFLLMCLLTSSIAISQVGIGTETPDDSSILDMQSTSAGLLIPRMTDTERDGILEPAEGLQVYNTTNKTLDIYIDGVWNSFLSQKSANANRSNLVTVYAVDDLPTPAAGAITLDATKMYVFSGMVDIGSNHIIMNGAGLRGTDPQKDGVMSSASGGVLRSTATNIFMQNFTVIPTAGSAYDFSGTAANFCNIFSGCSVIGGSVGQISGFNAITIIQNYWNVTDGVKVTGNVGKFTSSYNFIVGISSGAGVEFLAGLTANDIDMANNYFIYAGQTGINVNASATIDRGILTSNMFRDVTTPLSGIDSYTPGWSMKQNTNIPDSRAYGYIYMNGNTTSTATSPDDSYVKVNGTTSSTKLLKFTSPVSNQLKYIGKEPIVASVYIVVSGKAPANSANFTMTLSKGGNTFAGPIISTGALTNNQAFTLILEREVDMVTNEYVEAVIKTTTGDSPLVISELQFRVRD</sequence>
<dbReference type="InterPro" id="IPR011050">
    <property type="entry name" value="Pectin_lyase_fold/virulence"/>
</dbReference>
<evidence type="ECO:0000313" key="3">
    <source>
        <dbReference type="Proteomes" id="UP000012317"/>
    </source>
</evidence>
<keyword evidence="3" id="KW-1185">Reference proteome</keyword>
<comment type="caution">
    <text evidence="2">The sequence shown here is derived from an EMBL/GenBank/DDBJ whole genome shotgun (WGS) entry which is preliminary data.</text>
</comment>
<dbReference type="EMBL" id="APLF01000008">
    <property type="protein sequence ID" value="EMY81082.1"/>
    <property type="molecule type" value="Genomic_DNA"/>
</dbReference>
<proteinExistence type="predicted"/>
<dbReference type="AlphaFoldDB" id="N1WV49"/>
<reference evidence="2 3" key="1">
    <citation type="journal article" date="2014" name="Genome Biol. Evol.">
        <title>Extensive gene acquisition in the extremely psychrophilic bacterial species Psychroflexus torquis and the link to sea-ice ecosystem specialism.</title>
        <authorList>
            <person name="Feng S."/>
            <person name="Powell S.M."/>
            <person name="Wilson R."/>
            <person name="Bowman J.P."/>
        </authorList>
    </citation>
    <scope>NUCLEOTIDE SEQUENCE [LARGE SCALE GENOMIC DNA]</scope>
    <source>
        <strain evidence="2 3">ACAM 44</strain>
    </source>
</reference>
<feature type="chain" id="PRO_5004114006" evidence="1">
    <location>
        <begin position="26"/>
        <end position="471"/>
    </location>
</feature>
<organism evidence="2 3">
    <name type="scientific">Psychroflexus gondwanensis ACAM 44</name>
    <dbReference type="NCBI Taxonomy" id="1189619"/>
    <lineage>
        <taxon>Bacteria</taxon>
        <taxon>Pseudomonadati</taxon>
        <taxon>Bacteroidota</taxon>
        <taxon>Flavobacteriia</taxon>
        <taxon>Flavobacteriales</taxon>
        <taxon>Flavobacteriaceae</taxon>
        <taxon>Psychroflexus</taxon>
    </lineage>
</organism>
<dbReference type="RefSeq" id="WP_003440223.1">
    <property type="nucleotide sequence ID" value="NZ_APLF01000008.1"/>
</dbReference>
<protein>
    <submittedName>
        <fullName evidence="2">Uncharacterized protein</fullName>
    </submittedName>
</protein>
<gene>
    <name evidence="2" type="ORF">pgond44_08737</name>
</gene>
<dbReference type="Proteomes" id="UP000012317">
    <property type="component" value="Unassembled WGS sequence"/>
</dbReference>
<feature type="signal peptide" evidence="1">
    <location>
        <begin position="1"/>
        <end position="25"/>
    </location>
</feature>
<name>N1WV49_9FLAO</name>
<accession>N1WV49</accession>
<evidence type="ECO:0000256" key="1">
    <source>
        <dbReference type="SAM" id="SignalP"/>
    </source>
</evidence>
<evidence type="ECO:0000313" key="2">
    <source>
        <dbReference type="EMBL" id="EMY81082.1"/>
    </source>
</evidence>
<dbReference type="STRING" id="1189619.pgond44_08737"/>
<dbReference type="SUPFAM" id="SSF51126">
    <property type="entry name" value="Pectin lyase-like"/>
    <property type="match status" value="1"/>
</dbReference>
<dbReference type="eggNOG" id="COG5295">
    <property type="taxonomic scope" value="Bacteria"/>
</dbReference>